<keyword evidence="2" id="KW-1185">Reference proteome</keyword>
<sequence>MAEALWIWMINSGDGWFYRYRFLSIVFMPEMTSVTSRVVRPANNVRAEPAIADTMPVMKYMVVIIARQKRAEAARIPIRIF</sequence>
<organism evidence="1 2">
    <name type="scientific">Prosthecochloris marina</name>
    <dbReference type="NCBI Taxonomy" id="2017681"/>
    <lineage>
        <taxon>Bacteria</taxon>
        <taxon>Pseudomonadati</taxon>
        <taxon>Chlorobiota</taxon>
        <taxon>Chlorobiia</taxon>
        <taxon>Chlorobiales</taxon>
        <taxon>Chlorobiaceae</taxon>
        <taxon>Prosthecochloris</taxon>
    </lineage>
</organism>
<dbReference type="EMBL" id="PDNZ01000005">
    <property type="protein sequence ID" value="PWW81721.1"/>
    <property type="molecule type" value="Genomic_DNA"/>
</dbReference>
<dbReference type="Proteomes" id="UP000246278">
    <property type="component" value="Unassembled WGS sequence"/>
</dbReference>
<name>A0A317T8G2_9CHLB</name>
<dbReference type="AlphaFoldDB" id="A0A317T8G2"/>
<protein>
    <submittedName>
        <fullName evidence="1">Uncharacterized protein</fullName>
    </submittedName>
</protein>
<accession>A0A317T8G2</accession>
<reference evidence="2" key="1">
    <citation type="submission" date="2017-10" db="EMBL/GenBank/DDBJ databases">
        <authorList>
            <person name="Gaisin V.A."/>
            <person name="Rysina M.S."/>
            <person name="Grouzdev D.S."/>
        </authorList>
    </citation>
    <scope>NUCLEOTIDE SEQUENCE [LARGE SCALE GENOMIC DNA]</scope>
    <source>
        <strain evidence="2">V1</strain>
    </source>
</reference>
<evidence type="ECO:0000313" key="1">
    <source>
        <dbReference type="EMBL" id="PWW81721.1"/>
    </source>
</evidence>
<gene>
    <name evidence="1" type="ORF">CR164_07725</name>
</gene>
<proteinExistence type="predicted"/>
<evidence type="ECO:0000313" key="2">
    <source>
        <dbReference type="Proteomes" id="UP000246278"/>
    </source>
</evidence>
<comment type="caution">
    <text evidence="1">The sequence shown here is derived from an EMBL/GenBank/DDBJ whole genome shotgun (WGS) entry which is preliminary data.</text>
</comment>